<keyword evidence="6" id="KW-1185">Reference proteome</keyword>
<evidence type="ECO:0000313" key="5">
    <source>
        <dbReference type="EMBL" id="MBG6087004.1"/>
    </source>
</evidence>
<keyword evidence="3" id="KW-0067">ATP-binding</keyword>
<comment type="similarity">
    <text evidence="1">Belongs to the protein kinase superfamily. STE Ser/Thr protein kinase family. STE20 subfamily.</text>
</comment>
<dbReference type="AlphaFoldDB" id="A0A931GP33"/>
<dbReference type="Pfam" id="PF00069">
    <property type="entry name" value="Pkinase"/>
    <property type="match status" value="1"/>
</dbReference>
<keyword evidence="2" id="KW-0547">Nucleotide-binding</keyword>
<accession>A0A931GP33</accession>
<evidence type="ECO:0000256" key="1">
    <source>
        <dbReference type="ARBA" id="ARBA00008874"/>
    </source>
</evidence>
<dbReference type="Proteomes" id="UP000614047">
    <property type="component" value="Unassembled WGS sequence"/>
</dbReference>
<dbReference type="GO" id="GO:0005524">
    <property type="term" value="F:ATP binding"/>
    <property type="evidence" value="ECO:0007669"/>
    <property type="project" value="UniProtKB-KW"/>
</dbReference>
<dbReference type="InterPro" id="IPR051931">
    <property type="entry name" value="PAK3-like"/>
</dbReference>
<organism evidence="5 6">
    <name type="scientific">Actinomadura viridis</name>
    <dbReference type="NCBI Taxonomy" id="58110"/>
    <lineage>
        <taxon>Bacteria</taxon>
        <taxon>Bacillati</taxon>
        <taxon>Actinomycetota</taxon>
        <taxon>Actinomycetes</taxon>
        <taxon>Streptosporangiales</taxon>
        <taxon>Thermomonosporaceae</taxon>
        <taxon>Actinomadura</taxon>
    </lineage>
</organism>
<dbReference type="Gene3D" id="1.10.510.10">
    <property type="entry name" value="Transferase(Phosphotransferase) domain 1"/>
    <property type="match status" value="1"/>
</dbReference>
<evidence type="ECO:0000313" key="6">
    <source>
        <dbReference type="Proteomes" id="UP000614047"/>
    </source>
</evidence>
<dbReference type="EMBL" id="JADOUA010000001">
    <property type="protein sequence ID" value="MBG6087004.1"/>
    <property type="molecule type" value="Genomic_DNA"/>
</dbReference>
<dbReference type="GO" id="GO:0004674">
    <property type="term" value="F:protein serine/threonine kinase activity"/>
    <property type="evidence" value="ECO:0007669"/>
    <property type="project" value="UniProtKB-KW"/>
</dbReference>
<dbReference type="InterPro" id="IPR008271">
    <property type="entry name" value="Ser/Thr_kinase_AS"/>
</dbReference>
<name>A0A931GP33_9ACTN</name>
<dbReference type="CDD" id="cd14014">
    <property type="entry name" value="STKc_PknB_like"/>
    <property type="match status" value="1"/>
</dbReference>
<comment type="caution">
    <text evidence="5">The sequence shown here is derived from an EMBL/GenBank/DDBJ whole genome shotgun (WGS) entry which is preliminary data.</text>
</comment>
<evidence type="ECO:0000256" key="3">
    <source>
        <dbReference type="ARBA" id="ARBA00022840"/>
    </source>
</evidence>
<evidence type="ECO:0000259" key="4">
    <source>
        <dbReference type="PROSITE" id="PS50011"/>
    </source>
</evidence>
<proteinExistence type="inferred from homology"/>
<dbReference type="InterPro" id="IPR000719">
    <property type="entry name" value="Prot_kinase_dom"/>
</dbReference>
<dbReference type="PANTHER" id="PTHR45832">
    <property type="entry name" value="SERINE/THREONINE-PROTEIN KINASE SAMKA-RELATED-RELATED"/>
    <property type="match status" value="1"/>
</dbReference>
<feature type="domain" description="Protein kinase" evidence="4">
    <location>
        <begin position="1"/>
        <end position="194"/>
    </location>
</feature>
<dbReference type="SMART" id="SM00220">
    <property type="entry name" value="S_TKc"/>
    <property type="match status" value="1"/>
</dbReference>
<keyword evidence="5" id="KW-0723">Serine/threonine-protein kinase</keyword>
<dbReference type="PANTHER" id="PTHR45832:SF22">
    <property type="entry name" value="SERINE_THREONINE-PROTEIN KINASE SAMKA-RELATED"/>
    <property type="match status" value="1"/>
</dbReference>
<keyword evidence="5" id="KW-0418">Kinase</keyword>
<sequence>MTVYDVLADQGSVLIVMELVKATTLSKMVESEGPLPSARVAAMGLDMLDVLTEAHELGIIHRDVKPANVLVQRDGSIKLLDFGIARLEGDPTLTEAGAIIGTPAYMAPEQIRGLESTPATDLWGLGVTLFYAVEGLPAFGRPSPTAAMAAVLTEPPLTPQRAGAPLGSLLMSLLARNPTDRPAAIQFRSELSHLAQSL</sequence>
<evidence type="ECO:0000256" key="2">
    <source>
        <dbReference type="ARBA" id="ARBA00022741"/>
    </source>
</evidence>
<dbReference type="InterPro" id="IPR011009">
    <property type="entry name" value="Kinase-like_dom_sf"/>
</dbReference>
<dbReference type="SUPFAM" id="SSF56112">
    <property type="entry name" value="Protein kinase-like (PK-like)"/>
    <property type="match status" value="1"/>
</dbReference>
<dbReference type="PROSITE" id="PS50011">
    <property type="entry name" value="PROTEIN_KINASE_DOM"/>
    <property type="match status" value="1"/>
</dbReference>
<dbReference type="PROSITE" id="PS00108">
    <property type="entry name" value="PROTEIN_KINASE_ST"/>
    <property type="match status" value="1"/>
</dbReference>
<reference evidence="5" key="1">
    <citation type="submission" date="2020-11" db="EMBL/GenBank/DDBJ databases">
        <title>Sequencing the genomes of 1000 actinobacteria strains.</title>
        <authorList>
            <person name="Klenk H.-P."/>
        </authorList>
    </citation>
    <scope>NUCLEOTIDE SEQUENCE</scope>
    <source>
        <strain evidence="5">DSM 43175</strain>
    </source>
</reference>
<gene>
    <name evidence="5" type="ORF">IW256_001117</name>
</gene>
<protein>
    <submittedName>
        <fullName evidence="5">Serine/threonine protein kinase</fullName>
    </submittedName>
</protein>
<keyword evidence="5" id="KW-0808">Transferase</keyword>